<comment type="caution">
    <text evidence="1">The sequence shown here is derived from an EMBL/GenBank/DDBJ whole genome shotgun (WGS) entry which is preliminary data.</text>
</comment>
<organism evidence="1 2">
    <name type="scientific">Elysia crispata</name>
    <name type="common">lettuce slug</name>
    <dbReference type="NCBI Taxonomy" id="231223"/>
    <lineage>
        <taxon>Eukaryota</taxon>
        <taxon>Metazoa</taxon>
        <taxon>Spiralia</taxon>
        <taxon>Lophotrochozoa</taxon>
        <taxon>Mollusca</taxon>
        <taxon>Gastropoda</taxon>
        <taxon>Heterobranchia</taxon>
        <taxon>Euthyneura</taxon>
        <taxon>Panpulmonata</taxon>
        <taxon>Sacoglossa</taxon>
        <taxon>Placobranchoidea</taxon>
        <taxon>Plakobranchidae</taxon>
        <taxon>Elysia</taxon>
    </lineage>
</organism>
<accession>A0AAE0ZKM4</accession>
<dbReference type="EMBL" id="JAWDGP010003865">
    <property type="protein sequence ID" value="KAK3770187.1"/>
    <property type="molecule type" value="Genomic_DNA"/>
</dbReference>
<evidence type="ECO:0000313" key="2">
    <source>
        <dbReference type="Proteomes" id="UP001283361"/>
    </source>
</evidence>
<dbReference type="AlphaFoldDB" id="A0AAE0ZKM4"/>
<sequence>MFYNLNFSECLPHVSFIYGMTLPFKRSKSPPGIFLTAGLNSEAWQLIAGSLSTTATQRGKTFLPVNNRHHWFPSHSTSPYHSRYPAGVPGQGWVLQ</sequence>
<name>A0AAE0ZKM4_9GAST</name>
<evidence type="ECO:0000313" key="1">
    <source>
        <dbReference type="EMBL" id="KAK3770187.1"/>
    </source>
</evidence>
<proteinExistence type="predicted"/>
<reference evidence="1" key="1">
    <citation type="journal article" date="2023" name="G3 (Bethesda)">
        <title>A reference genome for the long-term kleptoplast-retaining sea slug Elysia crispata morphotype clarki.</title>
        <authorList>
            <person name="Eastman K.E."/>
            <person name="Pendleton A.L."/>
            <person name="Shaikh M.A."/>
            <person name="Suttiyut T."/>
            <person name="Ogas R."/>
            <person name="Tomko P."/>
            <person name="Gavelis G."/>
            <person name="Widhalm J.R."/>
            <person name="Wisecaver J.H."/>
        </authorList>
    </citation>
    <scope>NUCLEOTIDE SEQUENCE</scope>
    <source>
        <strain evidence="1">ECLA1</strain>
    </source>
</reference>
<protein>
    <submittedName>
        <fullName evidence="1">Uncharacterized protein</fullName>
    </submittedName>
</protein>
<keyword evidence="2" id="KW-1185">Reference proteome</keyword>
<dbReference type="Proteomes" id="UP001283361">
    <property type="component" value="Unassembled WGS sequence"/>
</dbReference>
<gene>
    <name evidence="1" type="ORF">RRG08_038698</name>
</gene>